<dbReference type="EMBL" id="CP120630">
    <property type="protein sequence ID" value="WEW60848.1"/>
    <property type="molecule type" value="Genomic_DNA"/>
</dbReference>
<dbReference type="PANTHER" id="PTHR13360">
    <property type="entry name" value="ACTIVATING SIGNAL COINTEGRATOR 1 COMPLEX SUBUNIT 1"/>
    <property type="match status" value="1"/>
</dbReference>
<dbReference type="Gene3D" id="3.90.1140.10">
    <property type="entry name" value="Cyclic phosphodiesterase"/>
    <property type="match status" value="1"/>
</dbReference>
<protein>
    <recommendedName>
        <fullName evidence="2">A-kinase anchor protein 7-like phosphoesterase domain-containing protein</fullName>
    </recommendedName>
</protein>
<dbReference type="GO" id="GO:0006355">
    <property type="term" value="P:regulation of DNA-templated transcription"/>
    <property type="evidence" value="ECO:0007669"/>
    <property type="project" value="TreeGrafter"/>
</dbReference>
<feature type="domain" description="A-kinase anchor protein 7-like phosphoesterase" evidence="2">
    <location>
        <begin position="36"/>
        <end position="300"/>
    </location>
</feature>
<dbReference type="AlphaFoldDB" id="A0AAF0DMB2"/>
<feature type="compositionally biased region" description="Polar residues" evidence="1">
    <location>
        <begin position="298"/>
        <end position="322"/>
    </location>
</feature>
<dbReference type="GO" id="GO:0006307">
    <property type="term" value="P:DNA alkylation repair"/>
    <property type="evidence" value="ECO:0007669"/>
    <property type="project" value="InterPro"/>
</dbReference>
<evidence type="ECO:0000313" key="3">
    <source>
        <dbReference type="EMBL" id="WEW60848.1"/>
    </source>
</evidence>
<feature type="region of interest" description="Disordered" evidence="1">
    <location>
        <begin position="213"/>
        <end position="254"/>
    </location>
</feature>
<reference evidence="3" key="1">
    <citation type="submission" date="2023-03" db="EMBL/GenBank/DDBJ databases">
        <title>Emydomyces testavorans Genome Sequence.</title>
        <authorList>
            <person name="Hoyer L."/>
        </authorList>
    </citation>
    <scope>NUCLEOTIDE SEQUENCE</scope>
    <source>
        <strain evidence="3">16-2883</strain>
    </source>
</reference>
<dbReference type="InterPro" id="IPR019510">
    <property type="entry name" value="AKAP7-like_phosphoesterase"/>
</dbReference>
<evidence type="ECO:0000256" key="1">
    <source>
        <dbReference type="SAM" id="MobiDB-lite"/>
    </source>
</evidence>
<evidence type="ECO:0000259" key="2">
    <source>
        <dbReference type="Pfam" id="PF10469"/>
    </source>
</evidence>
<dbReference type="PANTHER" id="PTHR13360:SF1">
    <property type="entry name" value="ACTIVATING SIGNAL COINTEGRATOR 1 COMPLEX SUBUNIT 1"/>
    <property type="match status" value="1"/>
</dbReference>
<feature type="region of interest" description="Disordered" evidence="1">
    <location>
        <begin position="1"/>
        <end position="27"/>
    </location>
</feature>
<dbReference type="InterPro" id="IPR009210">
    <property type="entry name" value="ASCC1"/>
</dbReference>
<sequence length="413" mass="46075">MSHKTSKFHSFARENNKFKGRQNESNAFTNKKPRLTHFLCFPLANETSATQLDDSLEEFKLRIPFISPPFAGRAEAAGHAARIPLVPDEAMRPLGTLHLTLGVMSLPTKERLREALDFLESLDLDAMLEEAEIQAGSASPTQSGTTAVVAQNGVVQPLIISLTSLGAFPNPHAATVLHMQPVDPTSRLYPFSVSLRNKFIEAGFMQCEMIKDPNSRRRTAGGTLSHGGGSNDSDEDVNSPFRRNAKSTGQVQDRLVPRPLLLHATIANTIYAKGGRTGGNHRKEIYKFDATELLDMFGNNSDSRTNHSQSYNQGERQQQQHALRSKAIPRAMAGFRERENFDEDNNNGNQLQIQRVTRREQFIWARDVLLDRLCICEMGAKPVPYDGGPDLVEEYTIVGEKRLCGDDDFYFID</sequence>
<dbReference type="Proteomes" id="UP001219355">
    <property type="component" value="Chromosome 4"/>
</dbReference>
<evidence type="ECO:0000313" key="4">
    <source>
        <dbReference type="Proteomes" id="UP001219355"/>
    </source>
</evidence>
<dbReference type="GO" id="GO:0005634">
    <property type="term" value="C:nucleus"/>
    <property type="evidence" value="ECO:0007669"/>
    <property type="project" value="TreeGrafter"/>
</dbReference>
<keyword evidence="4" id="KW-1185">Reference proteome</keyword>
<feature type="region of interest" description="Disordered" evidence="1">
    <location>
        <begin position="297"/>
        <end position="324"/>
    </location>
</feature>
<accession>A0AAF0DMB2</accession>
<proteinExistence type="predicted"/>
<name>A0AAF0DMB2_9EURO</name>
<organism evidence="3 4">
    <name type="scientific">Emydomyces testavorans</name>
    <dbReference type="NCBI Taxonomy" id="2070801"/>
    <lineage>
        <taxon>Eukaryota</taxon>
        <taxon>Fungi</taxon>
        <taxon>Dikarya</taxon>
        <taxon>Ascomycota</taxon>
        <taxon>Pezizomycotina</taxon>
        <taxon>Eurotiomycetes</taxon>
        <taxon>Eurotiomycetidae</taxon>
        <taxon>Onygenales</taxon>
        <taxon>Nannizziopsiaceae</taxon>
        <taxon>Emydomyces</taxon>
    </lineage>
</organism>
<dbReference type="Pfam" id="PF10469">
    <property type="entry name" value="AKAP7_NLS"/>
    <property type="match status" value="1"/>
</dbReference>
<gene>
    <name evidence="3" type="ORF">PRK78_006336</name>
</gene>